<dbReference type="InterPro" id="IPR013148">
    <property type="entry name" value="Glyco_hydro_32_N"/>
</dbReference>
<dbReference type="Pfam" id="PF08244">
    <property type="entry name" value="Glyco_hydro_32C"/>
    <property type="match status" value="1"/>
</dbReference>
<dbReference type="SUPFAM" id="SSF49899">
    <property type="entry name" value="Concanavalin A-like lectins/glucanases"/>
    <property type="match status" value="1"/>
</dbReference>
<evidence type="ECO:0000256" key="2">
    <source>
        <dbReference type="ARBA" id="ARBA00022801"/>
    </source>
</evidence>
<keyword evidence="8" id="KW-1185">Reference proteome</keyword>
<feature type="domain" description="Glycosyl hydrolase family 32 N-terminal" evidence="5">
    <location>
        <begin position="33"/>
        <end position="294"/>
    </location>
</feature>
<dbReference type="SUPFAM" id="SSF75005">
    <property type="entry name" value="Arabinanase/levansucrase/invertase"/>
    <property type="match status" value="1"/>
</dbReference>
<sequence>MTDQPLYGETWRPRQHFTARQFGPEILEPGKRQEGWLNDLNGLVYYEGEYHLFAQRWNRCWIHAVSDDLVHWTELPPAFWEEALNTGVQSGSVVIDYGNTSGLSPDPDRPAMVAFWSRNDNLSQCLSFSLDKGRTWQHYEGNPIMRMPERDPKVFRYDDHWVMLLYGDQQYHLLTSPDLLHWTRTGNVVPDSFECPDFFELPLDDGDPKWVLVRGDGKYSVGTFDGTAYTEESGQLLSDAGPNFYATQTWNNTETGDGRRIQAAWMRDGRYPGMPFNQQVTIPCELTLRTVDGKPRLFRTPVRELTTLYAGSTHWSGIVKPGADRVLADGPVEADLHLDVEIPSGATLTVDVSGTTTELTGTTVASQEVSGRLRTVRVLIDRTSVEVFANDGEVSISRCYLPAGSGLVLTATAPVQVAATLHSLASMWPDR</sequence>
<proteinExistence type="inferred from homology"/>
<accession>A0ABN2D7Q4</accession>
<evidence type="ECO:0000259" key="5">
    <source>
        <dbReference type="Pfam" id="PF00251"/>
    </source>
</evidence>
<comment type="similarity">
    <text evidence="1 4">Belongs to the glycosyl hydrolase 32 family.</text>
</comment>
<dbReference type="EMBL" id="BAAAND010000001">
    <property type="protein sequence ID" value="GAA1571484.1"/>
    <property type="molecule type" value="Genomic_DNA"/>
</dbReference>
<evidence type="ECO:0000256" key="4">
    <source>
        <dbReference type="RuleBase" id="RU362110"/>
    </source>
</evidence>
<keyword evidence="2 4" id="KW-0378">Hydrolase</keyword>
<dbReference type="Proteomes" id="UP001500190">
    <property type="component" value="Unassembled WGS sequence"/>
</dbReference>
<evidence type="ECO:0000313" key="8">
    <source>
        <dbReference type="Proteomes" id="UP001500190"/>
    </source>
</evidence>
<evidence type="ECO:0000259" key="6">
    <source>
        <dbReference type="Pfam" id="PF08244"/>
    </source>
</evidence>
<feature type="domain" description="Glycosyl hydrolase family 32 C-terminal" evidence="6">
    <location>
        <begin position="344"/>
        <end position="403"/>
    </location>
</feature>
<evidence type="ECO:0000256" key="1">
    <source>
        <dbReference type="ARBA" id="ARBA00009902"/>
    </source>
</evidence>
<dbReference type="Gene3D" id="2.60.120.560">
    <property type="entry name" value="Exo-inulinase, domain 1"/>
    <property type="match status" value="1"/>
</dbReference>
<dbReference type="Pfam" id="PF00251">
    <property type="entry name" value="Glyco_hydro_32N"/>
    <property type="match status" value="1"/>
</dbReference>
<comment type="caution">
    <text evidence="7">The sequence shown here is derived from an EMBL/GenBank/DDBJ whole genome shotgun (WGS) entry which is preliminary data.</text>
</comment>
<evidence type="ECO:0008006" key="9">
    <source>
        <dbReference type="Google" id="ProtNLM"/>
    </source>
</evidence>
<dbReference type="InterPro" id="IPR013320">
    <property type="entry name" value="ConA-like_dom_sf"/>
</dbReference>
<dbReference type="PANTHER" id="PTHR42800">
    <property type="entry name" value="EXOINULINASE INUD (AFU_ORTHOLOGUE AFUA_5G00480)"/>
    <property type="match status" value="1"/>
</dbReference>
<evidence type="ECO:0000256" key="3">
    <source>
        <dbReference type="ARBA" id="ARBA00023295"/>
    </source>
</evidence>
<dbReference type="Gene3D" id="2.115.10.20">
    <property type="entry name" value="Glycosyl hydrolase domain, family 43"/>
    <property type="match status" value="1"/>
</dbReference>
<dbReference type="CDD" id="cd18622">
    <property type="entry name" value="GH32_Inu-like"/>
    <property type="match status" value="1"/>
</dbReference>
<dbReference type="PANTHER" id="PTHR42800:SF1">
    <property type="entry name" value="EXOINULINASE INUD (AFU_ORTHOLOGUE AFUA_5G00480)"/>
    <property type="match status" value="1"/>
</dbReference>
<dbReference type="InterPro" id="IPR023296">
    <property type="entry name" value="Glyco_hydro_beta-prop_sf"/>
</dbReference>
<dbReference type="RefSeq" id="WP_344188426.1">
    <property type="nucleotide sequence ID" value="NZ_BAAAND010000001.1"/>
</dbReference>
<gene>
    <name evidence="7" type="ORF">GCM10009742_12670</name>
</gene>
<organism evidence="7 8">
    <name type="scientific">Kribbella karoonensis</name>
    <dbReference type="NCBI Taxonomy" id="324851"/>
    <lineage>
        <taxon>Bacteria</taxon>
        <taxon>Bacillati</taxon>
        <taxon>Actinomycetota</taxon>
        <taxon>Actinomycetes</taxon>
        <taxon>Propionibacteriales</taxon>
        <taxon>Kribbellaceae</taxon>
        <taxon>Kribbella</taxon>
    </lineage>
</organism>
<dbReference type="SMART" id="SM00640">
    <property type="entry name" value="Glyco_32"/>
    <property type="match status" value="1"/>
</dbReference>
<reference evidence="7 8" key="1">
    <citation type="journal article" date="2019" name="Int. J. Syst. Evol. Microbiol.">
        <title>The Global Catalogue of Microorganisms (GCM) 10K type strain sequencing project: providing services to taxonomists for standard genome sequencing and annotation.</title>
        <authorList>
            <consortium name="The Broad Institute Genomics Platform"/>
            <consortium name="The Broad Institute Genome Sequencing Center for Infectious Disease"/>
            <person name="Wu L."/>
            <person name="Ma J."/>
        </authorList>
    </citation>
    <scope>NUCLEOTIDE SEQUENCE [LARGE SCALE GENOMIC DNA]</scope>
    <source>
        <strain evidence="7 8">JCM 14304</strain>
    </source>
</reference>
<dbReference type="InterPro" id="IPR013189">
    <property type="entry name" value="Glyco_hydro_32_C"/>
</dbReference>
<name>A0ABN2D7Q4_9ACTN</name>
<dbReference type="InterPro" id="IPR001362">
    <property type="entry name" value="Glyco_hydro_32"/>
</dbReference>
<evidence type="ECO:0000313" key="7">
    <source>
        <dbReference type="EMBL" id="GAA1571484.1"/>
    </source>
</evidence>
<protein>
    <recommendedName>
        <fullName evidence="9">Glycoside hydrolase family 32 protein</fullName>
    </recommendedName>
</protein>
<keyword evidence="3 4" id="KW-0326">Glycosidase</keyword>